<evidence type="ECO:0000256" key="7">
    <source>
        <dbReference type="ARBA" id="ARBA00048045"/>
    </source>
</evidence>
<gene>
    <name evidence="8" type="primary">tadA</name>
    <name evidence="11" type="ORF">C6I21_16065</name>
</gene>
<dbReference type="Proteomes" id="UP000243650">
    <property type="component" value="Unassembled WGS sequence"/>
</dbReference>
<feature type="region of interest" description="Disordered" evidence="9">
    <location>
        <begin position="145"/>
        <end position="165"/>
    </location>
</feature>
<comment type="function">
    <text evidence="8">Catalyzes the deamination of adenosine to inosine at the wobble position 34 of tRNA(Arg2).</text>
</comment>
<dbReference type="Gene3D" id="3.40.140.10">
    <property type="entry name" value="Cytidine Deaminase, domain 2"/>
    <property type="match status" value="1"/>
</dbReference>
<evidence type="ECO:0000259" key="10">
    <source>
        <dbReference type="PROSITE" id="PS51747"/>
    </source>
</evidence>
<evidence type="ECO:0000256" key="2">
    <source>
        <dbReference type="ARBA" id="ARBA00011738"/>
    </source>
</evidence>
<keyword evidence="4 8" id="KW-0479">Metal-binding</keyword>
<feature type="binding site" evidence="8">
    <location>
        <position position="46"/>
    </location>
    <ligand>
        <name>Zn(2+)</name>
        <dbReference type="ChEBI" id="CHEBI:29105"/>
        <note>catalytic</note>
    </ligand>
</feature>
<dbReference type="GO" id="GO:0002100">
    <property type="term" value="P:tRNA wobble adenosine to inosine editing"/>
    <property type="evidence" value="ECO:0007669"/>
    <property type="project" value="UniProtKB-UniRule"/>
</dbReference>
<comment type="catalytic activity">
    <reaction evidence="7 8">
        <text>adenosine(34) in tRNA + H2O + H(+) = inosine(34) in tRNA + NH4(+)</text>
        <dbReference type="Rhea" id="RHEA:43168"/>
        <dbReference type="Rhea" id="RHEA-COMP:10373"/>
        <dbReference type="Rhea" id="RHEA-COMP:10374"/>
        <dbReference type="ChEBI" id="CHEBI:15377"/>
        <dbReference type="ChEBI" id="CHEBI:15378"/>
        <dbReference type="ChEBI" id="CHEBI:28938"/>
        <dbReference type="ChEBI" id="CHEBI:74411"/>
        <dbReference type="ChEBI" id="CHEBI:82852"/>
        <dbReference type="EC" id="3.5.4.33"/>
    </reaction>
</comment>
<dbReference type="HAMAP" id="MF_00972">
    <property type="entry name" value="tRNA_aden_deaminase"/>
    <property type="match status" value="1"/>
</dbReference>
<reference evidence="11 12" key="1">
    <citation type="submission" date="2018-03" db="EMBL/GenBank/DDBJ databases">
        <title>Bacillus urumqiensis sp. nov., a moderately haloalkaliphilic bacterium isolated from a salt lake.</title>
        <authorList>
            <person name="Zhao B."/>
            <person name="Liao Z."/>
        </authorList>
    </citation>
    <scope>NUCLEOTIDE SEQUENCE [LARGE SCALE GENOMIC DNA]</scope>
    <source>
        <strain evidence="11 12">BZ-SZ-XJ18</strain>
    </source>
</reference>
<dbReference type="InterPro" id="IPR002125">
    <property type="entry name" value="CMP_dCMP_dom"/>
</dbReference>
<feature type="active site" description="Proton donor" evidence="8">
    <location>
        <position position="48"/>
    </location>
</feature>
<name>A0A2P6MD47_ALKUR</name>
<dbReference type="InterPro" id="IPR058535">
    <property type="entry name" value="MafB19-deam"/>
</dbReference>
<keyword evidence="3 8" id="KW-0819">tRNA processing</keyword>
<keyword evidence="6 8" id="KW-0862">Zinc</keyword>
<dbReference type="NCBIfam" id="NF008113">
    <property type="entry name" value="PRK10860.1"/>
    <property type="match status" value="1"/>
</dbReference>
<evidence type="ECO:0000256" key="4">
    <source>
        <dbReference type="ARBA" id="ARBA00022723"/>
    </source>
</evidence>
<organism evidence="11 12">
    <name type="scientific">Alkalicoccus urumqiensis</name>
    <name type="common">Bacillus urumqiensis</name>
    <dbReference type="NCBI Taxonomy" id="1548213"/>
    <lineage>
        <taxon>Bacteria</taxon>
        <taxon>Bacillati</taxon>
        <taxon>Bacillota</taxon>
        <taxon>Bacilli</taxon>
        <taxon>Bacillales</taxon>
        <taxon>Bacillaceae</taxon>
        <taxon>Alkalicoccus</taxon>
    </lineage>
</organism>
<sequence>MREALQEAAKAEAIGEVPIGAVVVFDGDVIGRGHNRRECDQQGSAHAEMIAIEEACRTIGSWRLEECTIYVTLEPCPMCAGAIIQSRIDHVVFAAWDPKAGCCGTLMNLVQDERFNHQASLSAGVLEEESAEMLRQFFRGIRQKKKEAKRRETESNLFGNRPDDE</sequence>
<evidence type="ECO:0000256" key="5">
    <source>
        <dbReference type="ARBA" id="ARBA00022801"/>
    </source>
</evidence>
<keyword evidence="5 8" id="KW-0378">Hydrolase</keyword>
<dbReference type="FunFam" id="3.40.140.10:FF:000005">
    <property type="entry name" value="tRNA-specific adenosine deaminase"/>
    <property type="match status" value="1"/>
</dbReference>
<dbReference type="GO" id="GO:0008270">
    <property type="term" value="F:zinc ion binding"/>
    <property type="evidence" value="ECO:0007669"/>
    <property type="project" value="UniProtKB-UniRule"/>
</dbReference>
<feature type="binding site" evidence="8">
    <location>
        <position position="76"/>
    </location>
    <ligand>
        <name>Zn(2+)</name>
        <dbReference type="ChEBI" id="CHEBI:29105"/>
        <note>catalytic</note>
    </ligand>
</feature>
<dbReference type="CDD" id="cd01285">
    <property type="entry name" value="nucleoside_deaminase"/>
    <property type="match status" value="1"/>
</dbReference>
<dbReference type="GO" id="GO:0052717">
    <property type="term" value="F:tRNA-specific adenosine-34 deaminase activity"/>
    <property type="evidence" value="ECO:0007669"/>
    <property type="project" value="UniProtKB-UniRule"/>
</dbReference>
<dbReference type="OrthoDB" id="9802676at2"/>
<dbReference type="EC" id="3.5.4.33" evidence="8"/>
<evidence type="ECO:0000256" key="9">
    <source>
        <dbReference type="SAM" id="MobiDB-lite"/>
    </source>
</evidence>
<dbReference type="PANTHER" id="PTHR11079:SF202">
    <property type="entry name" value="TRNA-SPECIFIC ADENOSINE DEAMINASE"/>
    <property type="match status" value="1"/>
</dbReference>
<dbReference type="InterPro" id="IPR028883">
    <property type="entry name" value="tRNA_aden_deaminase"/>
</dbReference>
<dbReference type="SUPFAM" id="SSF53927">
    <property type="entry name" value="Cytidine deaminase-like"/>
    <property type="match status" value="1"/>
</dbReference>
<evidence type="ECO:0000313" key="11">
    <source>
        <dbReference type="EMBL" id="PRO64207.1"/>
    </source>
</evidence>
<feature type="binding site" evidence="8">
    <location>
        <position position="79"/>
    </location>
    <ligand>
        <name>Zn(2+)</name>
        <dbReference type="ChEBI" id="CHEBI:29105"/>
        <note>catalytic</note>
    </ligand>
</feature>
<proteinExistence type="inferred from homology"/>
<comment type="cofactor">
    <cofactor evidence="8">
        <name>Zn(2+)</name>
        <dbReference type="ChEBI" id="CHEBI:29105"/>
    </cofactor>
    <text evidence="8">Binds 1 zinc ion per subunit.</text>
</comment>
<evidence type="ECO:0000256" key="3">
    <source>
        <dbReference type="ARBA" id="ARBA00022694"/>
    </source>
</evidence>
<dbReference type="PANTHER" id="PTHR11079">
    <property type="entry name" value="CYTOSINE DEAMINASE FAMILY MEMBER"/>
    <property type="match status" value="1"/>
</dbReference>
<dbReference type="Pfam" id="PF14437">
    <property type="entry name" value="MafB19-deam"/>
    <property type="match status" value="1"/>
</dbReference>
<dbReference type="InterPro" id="IPR016192">
    <property type="entry name" value="APOBEC/CMP_deaminase_Zn-bd"/>
</dbReference>
<evidence type="ECO:0000256" key="1">
    <source>
        <dbReference type="ARBA" id="ARBA00010669"/>
    </source>
</evidence>
<dbReference type="InterPro" id="IPR016193">
    <property type="entry name" value="Cytidine_deaminase-like"/>
</dbReference>
<dbReference type="PROSITE" id="PS51747">
    <property type="entry name" value="CYT_DCMP_DEAMINASES_2"/>
    <property type="match status" value="1"/>
</dbReference>
<accession>A0A2P6MD47</accession>
<evidence type="ECO:0000256" key="8">
    <source>
        <dbReference type="HAMAP-Rule" id="MF_00972"/>
    </source>
</evidence>
<comment type="similarity">
    <text evidence="1">Belongs to the cytidine and deoxycytidylate deaminase family. ADAT2 subfamily.</text>
</comment>
<comment type="caution">
    <text evidence="11">The sequence shown here is derived from an EMBL/GenBank/DDBJ whole genome shotgun (WGS) entry which is preliminary data.</text>
</comment>
<feature type="domain" description="CMP/dCMP-type deaminase" evidence="10">
    <location>
        <begin position="1"/>
        <end position="113"/>
    </location>
</feature>
<dbReference type="PROSITE" id="PS00903">
    <property type="entry name" value="CYT_DCMP_DEAMINASES_1"/>
    <property type="match status" value="1"/>
</dbReference>
<protein>
    <recommendedName>
        <fullName evidence="8">tRNA-specific adenosine deaminase</fullName>
        <ecNumber evidence="8">3.5.4.33</ecNumber>
    </recommendedName>
</protein>
<comment type="subunit">
    <text evidence="2 8">Homodimer.</text>
</comment>
<dbReference type="AlphaFoldDB" id="A0A2P6MD47"/>
<dbReference type="EMBL" id="PVNS01000024">
    <property type="protein sequence ID" value="PRO64207.1"/>
    <property type="molecule type" value="Genomic_DNA"/>
</dbReference>
<keyword evidence="12" id="KW-1185">Reference proteome</keyword>
<evidence type="ECO:0000313" key="12">
    <source>
        <dbReference type="Proteomes" id="UP000243650"/>
    </source>
</evidence>
<evidence type="ECO:0000256" key="6">
    <source>
        <dbReference type="ARBA" id="ARBA00022833"/>
    </source>
</evidence>